<sequence>MIFVCLSRLHHHLKKNGRQPGRISIPGYIFGFKRRFWQLSEDHRGVPGKPGRVVTLVPGDESDTVWGTAYRLQGSPAEVEQVMEKLDHREKGGYERLSVDFYYRDGETVIKDVTIYIASKSNPLFSPHEGDVDSLAKQILNSHGPSGSNVEYVLKLAEAIRCLYPDEDHHLDDHVMELEAKLKSLQTNR</sequence>
<keyword evidence="8" id="KW-1185">Reference proteome</keyword>
<protein>
    <recommendedName>
        <fullName evidence="2">glutathione-specific gamma-glutamylcyclotransferase</fullName>
        <ecNumber evidence="2">4.3.2.7</ecNumber>
    </recommendedName>
    <alternativeName>
        <fullName evidence="4">Cation transport regulator-like protein 2</fullName>
    </alternativeName>
</protein>
<gene>
    <name evidence="7" type="ORF">CLODIP_2_CD01924</name>
</gene>
<dbReference type="CDD" id="cd06661">
    <property type="entry name" value="GGCT_like"/>
    <property type="match status" value="1"/>
</dbReference>
<comment type="caution">
    <text evidence="7">The sequence shown here is derived from an EMBL/GenBank/DDBJ whole genome shotgun (WGS) entry which is preliminary data.</text>
</comment>
<dbReference type="Proteomes" id="UP000494165">
    <property type="component" value="Unassembled WGS sequence"/>
</dbReference>
<dbReference type="PANTHER" id="PTHR12192:SF2">
    <property type="entry name" value="GLUTATHIONE-SPECIFIC GAMMA-GLUTAMYLCYCLOTRANSFERASE 2"/>
    <property type="match status" value="1"/>
</dbReference>
<evidence type="ECO:0000313" key="7">
    <source>
        <dbReference type="EMBL" id="CAB3372819.1"/>
    </source>
</evidence>
<dbReference type="InterPro" id="IPR006840">
    <property type="entry name" value="ChaC"/>
</dbReference>
<dbReference type="Gene3D" id="3.10.490.10">
    <property type="entry name" value="Gamma-glutamyl cyclotransferase-like"/>
    <property type="match status" value="1"/>
</dbReference>
<dbReference type="GO" id="GO:0061928">
    <property type="term" value="F:glutathione specific gamma-glutamylcyclotransferase activity"/>
    <property type="evidence" value="ECO:0007669"/>
    <property type="project" value="UniProtKB-EC"/>
</dbReference>
<comment type="catalytic activity">
    <reaction evidence="6">
        <text>glutathione = L-cysteinylglycine + 5-oxo-L-proline</text>
        <dbReference type="Rhea" id="RHEA:47724"/>
        <dbReference type="ChEBI" id="CHEBI:57925"/>
        <dbReference type="ChEBI" id="CHEBI:58402"/>
        <dbReference type="ChEBI" id="CHEBI:61694"/>
        <dbReference type="EC" id="4.3.2.7"/>
    </reaction>
</comment>
<dbReference type="OrthoDB" id="1933483at2759"/>
<dbReference type="AlphaFoldDB" id="A0A8S1CS62"/>
<dbReference type="InterPro" id="IPR036568">
    <property type="entry name" value="GGCT-like_sf"/>
</dbReference>
<evidence type="ECO:0000256" key="2">
    <source>
        <dbReference type="ARBA" id="ARBA00012344"/>
    </source>
</evidence>
<keyword evidence="3" id="KW-0456">Lyase</keyword>
<comment type="similarity">
    <text evidence="1">Belongs to the gamma-glutamylcyclotransferase family. ChaC subfamily.</text>
</comment>
<proteinExistence type="inferred from homology"/>
<evidence type="ECO:0000256" key="6">
    <source>
        <dbReference type="ARBA" id="ARBA00048073"/>
    </source>
</evidence>
<dbReference type="EMBL" id="CADEPI010000077">
    <property type="protein sequence ID" value="CAB3372819.1"/>
    <property type="molecule type" value="Genomic_DNA"/>
</dbReference>
<dbReference type="Pfam" id="PF04752">
    <property type="entry name" value="ChaC"/>
    <property type="match status" value="1"/>
</dbReference>
<evidence type="ECO:0000256" key="4">
    <source>
        <dbReference type="ARBA" id="ARBA00043195"/>
    </source>
</evidence>
<evidence type="ECO:0000256" key="5">
    <source>
        <dbReference type="ARBA" id="ARBA00045227"/>
    </source>
</evidence>
<dbReference type="EC" id="4.3.2.7" evidence="2"/>
<name>A0A8S1CS62_9INSE</name>
<accession>A0A8S1CS62</accession>
<comment type="function">
    <text evidence="5">Catalyzes the cleavage of glutathione into 5-oxo-L-proline and a Cys-Gly dipeptide. Acts specifically on glutathione, but not on other gamma-glutamyl peptides.</text>
</comment>
<evidence type="ECO:0000313" key="8">
    <source>
        <dbReference type="Proteomes" id="UP000494165"/>
    </source>
</evidence>
<dbReference type="InterPro" id="IPR013024">
    <property type="entry name" value="GGCT-like"/>
</dbReference>
<dbReference type="PANTHER" id="PTHR12192">
    <property type="entry name" value="CATION TRANSPORT PROTEIN CHAC-RELATED"/>
    <property type="match status" value="1"/>
</dbReference>
<dbReference type="GO" id="GO:0005737">
    <property type="term" value="C:cytoplasm"/>
    <property type="evidence" value="ECO:0007669"/>
    <property type="project" value="TreeGrafter"/>
</dbReference>
<evidence type="ECO:0000256" key="1">
    <source>
        <dbReference type="ARBA" id="ARBA00009662"/>
    </source>
</evidence>
<dbReference type="GO" id="GO:0006751">
    <property type="term" value="P:glutathione catabolic process"/>
    <property type="evidence" value="ECO:0007669"/>
    <property type="project" value="InterPro"/>
</dbReference>
<reference evidence="7 8" key="1">
    <citation type="submission" date="2020-04" db="EMBL/GenBank/DDBJ databases">
        <authorList>
            <person name="Alioto T."/>
            <person name="Alioto T."/>
            <person name="Gomez Garrido J."/>
        </authorList>
    </citation>
    <scope>NUCLEOTIDE SEQUENCE [LARGE SCALE GENOMIC DNA]</scope>
</reference>
<dbReference type="SUPFAM" id="SSF110857">
    <property type="entry name" value="Gamma-glutamyl cyclotransferase-like"/>
    <property type="match status" value="1"/>
</dbReference>
<organism evidence="7 8">
    <name type="scientific">Cloeon dipterum</name>
    <dbReference type="NCBI Taxonomy" id="197152"/>
    <lineage>
        <taxon>Eukaryota</taxon>
        <taxon>Metazoa</taxon>
        <taxon>Ecdysozoa</taxon>
        <taxon>Arthropoda</taxon>
        <taxon>Hexapoda</taxon>
        <taxon>Insecta</taxon>
        <taxon>Pterygota</taxon>
        <taxon>Palaeoptera</taxon>
        <taxon>Ephemeroptera</taxon>
        <taxon>Pisciforma</taxon>
        <taxon>Baetidae</taxon>
        <taxon>Cloeon</taxon>
    </lineage>
</organism>
<evidence type="ECO:0000256" key="3">
    <source>
        <dbReference type="ARBA" id="ARBA00023239"/>
    </source>
</evidence>